<reference evidence="4 5" key="1">
    <citation type="submission" date="2013-03" db="EMBL/GenBank/DDBJ databases">
        <title>The Genome Sequence of Enterococcus haemoperoxidus BAA-382 (PacBio/Illumina hybrid assembly).</title>
        <authorList>
            <consortium name="The Broad Institute Genomics Platform"/>
            <consortium name="The Broad Institute Genome Sequencing Center for Infectious Disease"/>
            <person name="Earl A."/>
            <person name="Russ C."/>
            <person name="Gilmore M."/>
            <person name="Surin D."/>
            <person name="Walker B."/>
            <person name="Young S."/>
            <person name="Zeng Q."/>
            <person name="Gargeya S."/>
            <person name="Fitzgerald M."/>
            <person name="Haas B."/>
            <person name="Abouelleil A."/>
            <person name="Allen A.W."/>
            <person name="Alvarado L."/>
            <person name="Arachchi H.M."/>
            <person name="Berlin A.M."/>
            <person name="Chapman S.B."/>
            <person name="Gainer-Dewar J."/>
            <person name="Goldberg J."/>
            <person name="Griggs A."/>
            <person name="Gujja S."/>
            <person name="Hansen M."/>
            <person name="Howarth C."/>
            <person name="Imamovic A."/>
            <person name="Ireland A."/>
            <person name="Larimer J."/>
            <person name="McCowan C."/>
            <person name="Murphy C."/>
            <person name="Pearson M."/>
            <person name="Poon T.W."/>
            <person name="Priest M."/>
            <person name="Roberts A."/>
            <person name="Saif S."/>
            <person name="Shea T."/>
            <person name="Sisk P."/>
            <person name="Sykes S."/>
            <person name="Wortman J."/>
            <person name="Nusbaum C."/>
            <person name="Birren B."/>
        </authorList>
    </citation>
    <scope>NUCLEOTIDE SEQUENCE [LARGE SCALE GENOMIC DNA]</scope>
    <source>
        <strain evidence="4 5">ATCC BAA-382</strain>
    </source>
</reference>
<dbReference type="Pfam" id="PF06030">
    <property type="entry name" value="WxLIP_PGBD"/>
    <property type="match status" value="1"/>
</dbReference>
<keyword evidence="1" id="KW-0472">Membrane</keyword>
<feature type="domain" description="WxL Interacting Protein peptidoglycan binding" evidence="2">
    <location>
        <begin position="42"/>
        <end position="154"/>
    </location>
</feature>
<proteinExistence type="predicted"/>
<keyword evidence="1" id="KW-0812">Transmembrane</keyword>
<evidence type="ECO:0008006" key="6">
    <source>
        <dbReference type="Google" id="ProtNLM"/>
    </source>
</evidence>
<comment type="caution">
    <text evidence="4">The sequence shown here is derived from an EMBL/GenBank/DDBJ whole genome shotgun (WGS) entry which is preliminary data.</text>
</comment>
<organism evidence="4 5">
    <name type="scientific">Enterococcus haemoperoxidus ATCC BAA-382</name>
    <dbReference type="NCBI Taxonomy" id="1158608"/>
    <lineage>
        <taxon>Bacteria</taxon>
        <taxon>Bacillati</taxon>
        <taxon>Bacillota</taxon>
        <taxon>Bacilli</taxon>
        <taxon>Lactobacillales</taxon>
        <taxon>Enterococcaceae</taxon>
        <taxon>Enterococcus</taxon>
    </lineage>
</organism>
<dbReference type="InterPro" id="IPR021759">
    <property type="entry name" value="WxLIP_HBD"/>
</dbReference>
<evidence type="ECO:0000259" key="2">
    <source>
        <dbReference type="Pfam" id="PF06030"/>
    </source>
</evidence>
<dbReference type="RefSeq" id="WP_016249896.1">
    <property type="nucleotide sequence ID" value="NZ_KE136479.1"/>
</dbReference>
<dbReference type="Proteomes" id="UP000014197">
    <property type="component" value="Unassembled WGS sequence"/>
</dbReference>
<name>A0ABP2VMS6_9ENTE</name>
<dbReference type="Pfam" id="PF11797">
    <property type="entry name" value="WxLIP_HBD"/>
    <property type="match status" value="1"/>
</dbReference>
<evidence type="ECO:0000259" key="3">
    <source>
        <dbReference type="Pfam" id="PF11797"/>
    </source>
</evidence>
<dbReference type="InterPro" id="IPR010317">
    <property type="entry name" value="WxLIP_PGBD"/>
</dbReference>
<protein>
    <recommendedName>
        <fullName evidence="6">DUF3324 domain-containing protein</fullName>
    </recommendedName>
</protein>
<evidence type="ECO:0000313" key="5">
    <source>
        <dbReference type="Proteomes" id="UP000014197"/>
    </source>
</evidence>
<evidence type="ECO:0000256" key="1">
    <source>
        <dbReference type="SAM" id="Phobius"/>
    </source>
</evidence>
<dbReference type="EMBL" id="ASVY01000002">
    <property type="protein sequence ID" value="EOT62045.1"/>
    <property type="molecule type" value="Genomic_DNA"/>
</dbReference>
<evidence type="ECO:0000313" key="4">
    <source>
        <dbReference type="EMBL" id="EOT62045.1"/>
    </source>
</evidence>
<gene>
    <name evidence="4" type="ORF">I583_01045</name>
</gene>
<sequence>MKKHFTCVLLVLFYLALFFDPSKGFAKQDVENLIGGLSYEVLYPENQKNKNLGYFDLQMKPGQEQKVSLKLYNSLPKELTVEVRLNTAKTNSIGKVEYGPNDLKEDSSLTNDFINIVKGPKKVAIPSKGSTQVDLMISLPKETSVGLIAGGIQLHPVVDNKTPSKTKKDVVLNEFAYLVGMLLRVGNTDSIKPELKLNKTYIAFKESKSHLFVNISNIRPVYVEGMTVDIQVKKANKQKMLFEYQKKAMRMAPNSIIDLPVDLADKGMTAGDYSARINVISKDGDKWSWTEDFKVNVLEASEFNKKTIENKMDNKLILLVFILFLCMSGLVLIFSLIVMKHNRKNVKMSK</sequence>
<keyword evidence="1" id="KW-1133">Transmembrane helix</keyword>
<accession>A0ABP2VMS6</accession>
<feature type="domain" description="WxL Interacting Protein host binding" evidence="3">
    <location>
        <begin position="171"/>
        <end position="305"/>
    </location>
</feature>
<feature type="transmembrane region" description="Helical" evidence="1">
    <location>
        <begin position="316"/>
        <end position="339"/>
    </location>
</feature>
<keyword evidence="5" id="KW-1185">Reference proteome</keyword>